<sequence>MQFWGFVLMCLAAFAFFEVSHFFAFGQTDVEPDDRSANTMPPEFPYIYPFPITP</sequence>
<dbReference type="EnsemblMetazoa" id="AALB014033-RA">
    <property type="protein sequence ID" value="AALB014033-PA"/>
    <property type="gene ID" value="AALB014033"/>
</dbReference>
<organism evidence="1 2">
    <name type="scientific">Anopheles albimanus</name>
    <name type="common">New world malaria mosquito</name>
    <dbReference type="NCBI Taxonomy" id="7167"/>
    <lineage>
        <taxon>Eukaryota</taxon>
        <taxon>Metazoa</taxon>
        <taxon>Ecdysozoa</taxon>
        <taxon>Arthropoda</taxon>
        <taxon>Hexapoda</taxon>
        <taxon>Insecta</taxon>
        <taxon>Pterygota</taxon>
        <taxon>Neoptera</taxon>
        <taxon>Endopterygota</taxon>
        <taxon>Diptera</taxon>
        <taxon>Nematocera</taxon>
        <taxon>Culicoidea</taxon>
        <taxon>Culicidae</taxon>
        <taxon>Anophelinae</taxon>
        <taxon>Anopheles</taxon>
    </lineage>
</organism>
<protein>
    <submittedName>
        <fullName evidence="1">Uncharacterized protein</fullName>
    </submittedName>
</protein>
<accession>A0A182FWI8</accession>
<reference evidence="1" key="2">
    <citation type="submission" date="2022-08" db="UniProtKB">
        <authorList>
            <consortium name="EnsemblMetazoa"/>
        </authorList>
    </citation>
    <scope>IDENTIFICATION</scope>
    <source>
        <strain evidence="1">STECLA/ALBI9_A</strain>
    </source>
</reference>
<keyword evidence="2" id="KW-1185">Reference proteome</keyword>
<dbReference type="AlphaFoldDB" id="A0A182FWI8"/>
<dbReference type="Proteomes" id="UP000069272">
    <property type="component" value="Chromosome 2L"/>
</dbReference>
<name>A0A182FWI8_ANOAL</name>
<reference evidence="1 2" key="1">
    <citation type="journal article" date="2017" name="G3 (Bethesda)">
        <title>The Physical Genome Mapping of Anopheles albimanus Corrected Scaffold Misassemblies and Identified Interarm Rearrangements in Genus Anopheles.</title>
        <authorList>
            <person name="Artemov G.N."/>
            <person name="Peery A.N."/>
            <person name="Jiang X."/>
            <person name="Tu Z."/>
            <person name="Stegniy V.N."/>
            <person name="Sharakhova M.V."/>
            <person name="Sharakhov I.V."/>
        </authorList>
    </citation>
    <scope>NUCLEOTIDE SEQUENCE [LARGE SCALE GENOMIC DNA]</scope>
    <source>
        <strain evidence="1 2">ALBI9_A</strain>
    </source>
</reference>
<evidence type="ECO:0000313" key="2">
    <source>
        <dbReference type="Proteomes" id="UP000069272"/>
    </source>
</evidence>
<evidence type="ECO:0000313" key="1">
    <source>
        <dbReference type="EnsemblMetazoa" id="AALB014033-PA"/>
    </source>
</evidence>
<proteinExistence type="predicted"/>
<dbReference type="VEuPathDB" id="VectorBase:AALB014033"/>